<dbReference type="InterPro" id="IPR017907">
    <property type="entry name" value="Znf_RING_CS"/>
</dbReference>
<evidence type="ECO:0000256" key="1">
    <source>
        <dbReference type="ARBA" id="ARBA00022723"/>
    </source>
</evidence>
<dbReference type="Gene3D" id="3.30.40.10">
    <property type="entry name" value="Zinc/RING finger domain, C3HC4 (zinc finger)"/>
    <property type="match status" value="1"/>
</dbReference>
<feature type="domain" description="RING-type" evidence="5">
    <location>
        <begin position="5"/>
        <end position="49"/>
    </location>
</feature>
<dbReference type="InterPro" id="IPR001841">
    <property type="entry name" value="Znf_RING"/>
</dbReference>
<dbReference type="PROSITE" id="PS50089">
    <property type="entry name" value="ZF_RING_2"/>
    <property type="match status" value="1"/>
</dbReference>
<dbReference type="Proteomes" id="UP001437256">
    <property type="component" value="Unassembled WGS sequence"/>
</dbReference>
<organism evidence="6 7">
    <name type="scientific">Marasmius tenuissimus</name>
    <dbReference type="NCBI Taxonomy" id="585030"/>
    <lineage>
        <taxon>Eukaryota</taxon>
        <taxon>Fungi</taxon>
        <taxon>Dikarya</taxon>
        <taxon>Basidiomycota</taxon>
        <taxon>Agaricomycotina</taxon>
        <taxon>Agaricomycetes</taxon>
        <taxon>Agaricomycetidae</taxon>
        <taxon>Agaricales</taxon>
        <taxon>Marasmiineae</taxon>
        <taxon>Marasmiaceae</taxon>
        <taxon>Marasmius</taxon>
    </lineage>
</organism>
<dbReference type="PROSITE" id="PS00518">
    <property type="entry name" value="ZF_RING_1"/>
    <property type="match status" value="1"/>
</dbReference>
<dbReference type="InterPro" id="IPR013083">
    <property type="entry name" value="Znf_RING/FYVE/PHD"/>
</dbReference>
<proteinExistence type="predicted"/>
<protein>
    <recommendedName>
        <fullName evidence="5">RING-type domain-containing protein</fullName>
    </recommendedName>
</protein>
<keyword evidence="7" id="KW-1185">Reference proteome</keyword>
<sequence length="123" mass="13294">MSLACGHVFCRNCLVGWFDTILNNYMGISQGESADDHIPEPPYACPYCRVPVRGPPAPCFALKAVIDDVGKLKGLSGSTGQAVDRDWSQFWPEEAEPLQEVVGVVDNAEVRASASLQETPEGL</sequence>
<keyword evidence="1" id="KW-0479">Metal-binding</keyword>
<keyword evidence="2 4" id="KW-0863">Zinc-finger</keyword>
<reference evidence="6 7" key="1">
    <citation type="submission" date="2024-05" db="EMBL/GenBank/DDBJ databases">
        <title>A draft genome resource for the thread blight pathogen Marasmius tenuissimus strain MS-2.</title>
        <authorList>
            <person name="Yulfo-Soto G.E."/>
            <person name="Baruah I.K."/>
            <person name="Amoako-Attah I."/>
            <person name="Bukari Y."/>
            <person name="Meinhardt L.W."/>
            <person name="Bailey B.A."/>
            <person name="Cohen S.P."/>
        </authorList>
    </citation>
    <scope>NUCLEOTIDE SEQUENCE [LARGE SCALE GENOMIC DNA]</scope>
    <source>
        <strain evidence="6 7">MS-2</strain>
    </source>
</reference>
<evidence type="ECO:0000256" key="3">
    <source>
        <dbReference type="ARBA" id="ARBA00022833"/>
    </source>
</evidence>
<evidence type="ECO:0000313" key="6">
    <source>
        <dbReference type="EMBL" id="KAL0058077.1"/>
    </source>
</evidence>
<evidence type="ECO:0000256" key="4">
    <source>
        <dbReference type="PROSITE-ProRule" id="PRU00175"/>
    </source>
</evidence>
<evidence type="ECO:0000259" key="5">
    <source>
        <dbReference type="PROSITE" id="PS50089"/>
    </source>
</evidence>
<gene>
    <name evidence="6" type="ORF">AAF712_015262</name>
</gene>
<accession>A0ABR2ZC64</accession>
<evidence type="ECO:0000313" key="7">
    <source>
        <dbReference type="Proteomes" id="UP001437256"/>
    </source>
</evidence>
<name>A0ABR2ZC64_9AGAR</name>
<dbReference type="SUPFAM" id="SSF57850">
    <property type="entry name" value="RING/U-box"/>
    <property type="match status" value="1"/>
</dbReference>
<keyword evidence="3" id="KW-0862">Zinc</keyword>
<evidence type="ECO:0000256" key="2">
    <source>
        <dbReference type="ARBA" id="ARBA00022771"/>
    </source>
</evidence>
<dbReference type="EMBL" id="JBBXMP010000372">
    <property type="protein sequence ID" value="KAL0058077.1"/>
    <property type="molecule type" value="Genomic_DNA"/>
</dbReference>
<comment type="caution">
    <text evidence="6">The sequence shown here is derived from an EMBL/GenBank/DDBJ whole genome shotgun (WGS) entry which is preliminary data.</text>
</comment>